<protein>
    <recommendedName>
        <fullName evidence="2">Chitin-binding type-2 domain-containing protein</fullName>
    </recommendedName>
</protein>
<dbReference type="InterPro" id="IPR052976">
    <property type="entry name" value="Scoloptoxin-like"/>
</dbReference>
<feature type="domain" description="Chitin-binding type-2" evidence="2">
    <location>
        <begin position="16"/>
        <end position="79"/>
    </location>
</feature>
<dbReference type="GO" id="GO:0005576">
    <property type="term" value="C:extracellular region"/>
    <property type="evidence" value="ECO:0007669"/>
    <property type="project" value="InterPro"/>
</dbReference>
<evidence type="ECO:0000259" key="2">
    <source>
        <dbReference type="PROSITE" id="PS50940"/>
    </source>
</evidence>
<dbReference type="SMART" id="SM00494">
    <property type="entry name" value="ChtBD2"/>
    <property type="match status" value="1"/>
</dbReference>
<keyword evidence="4" id="KW-1185">Reference proteome</keyword>
<feature type="region of interest" description="Disordered" evidence="1">
    <location>
        <begin position="120"/>
        <end position="148"/>
    </location>
</feature>
<dbReference type="GO" id="GO:0008061">
    <property type="term" value="F:chitin binding"/>
    <property type="evidence" value="ECO:0007669"/>
    <property type="project" value="InterPro"/>
</dbReference>
<gene>
    <name evidence="3" type="ORF">OTU49_012031</name>
</gene>
<dbReference type="Proteomes" id="UP001445076">
    <property type="component" value="Unassembled WGS sequence"/>
</dbReference>
<organism evidence="3 4">
    <name type="scientific">Cherax quadricarinatus</name>
    <name type="common">Australian red claw crayfish</name>
    <dbReference type="NCBI Taxonomy" id="27406"/>
    <lineage>
        <taxon>Eukaryota</taxon>
        <taxon>Metazoa</taxon>
        <taxon>Ecdysozoa</taxon>
        <taxon>Arthropoda</taxon>
        <taxon>Crustacea</taxon>
        <taxon>Multicrustacea</taxon>
        <taxon>Malacostraca</taxon>
        <taxon>Eumalacostraca</taxon>
        <taxon>Eucarida</taxon>
        <taxon>Decapoda</taxon>
        <taxon>Pleocyemata</taxon>
        <taxon>Astacidea</taxon>
        <taxon>Parastacoidea</taxon>
        <taxon>Parastacidae</taxon>
        <taxon>Cherax</taxon>
    </lineage>
</organism>
<reference evidence="3 4" key="1">
    <citation type="journal article" date="2024" name="BMC Genomics">
        <title>Genome assembly of redclaw crayfish (Cherax quadricarinatus) provides insights into its immune adaptation and hypoxia tolerance.</title>
        <authorList>
            <person name="Liu Z."/>
            <person name="Zheng J."/>
            <person name="Li H."/>
            <person name="Fang K."/>
            <person name="Wang S."/>
            <person name="He J."/>
            <person name="Zhou D."/>
            <person name="Weng S."/>
            <person name="Chi M."/>
            <person name="Gu Z."/>
            <person name="He J."/>
            <person name="Li F."/>
            <person name="Wang M."/>
        </authorList>
    </citation>
    <scope>NUCLEOTIDE SEQUENCE [LARGE SCALE GENOMIC DNA]</scope>
    <source>
        <strain evidence="3">ZL_2023a</strain>
    </source>
</reference>
<evidence type="ECO:0000313" key="4">
    <source>
        <dbReference type="Proteomes" id="UP001445076"/>
    </source>
</evidence>
<feature type="non-terminal residue" evidence="3">
    <location>
        <position position="148"/>
    </location>
</feature>
<comment type="caution">
    <text evidence="3">The sequence shown here is derived from an EMBL/GenBank/DDBJ whole genome shotgun (WGS) entry which is preliminary data.</text>
</comment>
<dbReference type="AlphaFoldDB" id="A0AAW0VZC7"/>
<accession>A0AAW0VZC7</accession>
<evidence type="ECO:0000313" key="3">
    <source>
        <dbReference type="EMBL" id="KAK8722773.1"/>
    </source>
</evidence>
<dbReference type="PANTHER" id="PTHR22933:SF43">
    <property type="entry name" value="LP10131P"/>
    <property type="match status" value="1"/>
</dbReference>
<dbReference type="InterPro" id="IPR002557">
    <property type="entry name" value="Chitin-bd_dom"/>
</dbReference>
<dbReference type="PROSITE" id="PS50940">
    <property type="entry name" value="CHIT_BIND_II"/>
    <property type="match status" value="1"/>
</dbReference>
<feature type="compositionally biased region" description="Basic and acidic residues" evidence="1">
    <location>
        <begin position="135"/>
        <end position="148"/>
    </location>
</feature>
<dbReference type="Gene3D" id="2.170.140.10">
    <property type="entry name" value="Chitin binding domain"/>
    <property type="match status" value="1"/>
</dbReference>
<sequence>QEPPPNYSQDMLPDTNFTCNDKATGGYYADPEASCQMFHVCVRVSDEEIRDFRFVCPNNTVFDQQNFICTNWWEIDCKRSTRYYSKNDLFREAETTTEAVYEYEKPLSYYEYMYDEYSDTQSRNRPDYGLDYYDQDGRQRYERARSRQ</sequence>
<name>A0AAW0VZC7_CHEQU</name>
<evidence type="ECO:0000256" key="1">
    <source>
        <dbReference type="SAM" id="MobiDB-lite"/>
    </source>
</evidence>
<dbReference type="EMBL" id="JARKIK010000093">
    <property type="protein sequence ID" value="KAK8722773.1"/>
    <property type="molecule type" value="Genomic_DNA"/>
</dbReference>
<dbReference type="Pfam" id="PF01607">
    <property type="entry name" value="CBM_14"/>
    <property type="match status" value="1"/>
</dbReference>
<dbReference type="PANTHER" id="PTHR22933">
    <property type="entry name" value="FI18007P1-RELATED"/>
    <property type="match status" value="1"/>
</dbReference>
<proteinExistence type="predicted"/>
<dbReference type="InterPro" id="IPR036508">
    <property type="entry name" value="Chitin-bd_dom_sf"/>
</dbReference>
<dbReference type="SUPFAM" id="SSF57625">
    <property type="entry name" value="Invertebrate chitin-binding proteins"/>
    <property type="match status" value="1"/>
</dbReference>
<feature type="non-terminal residue" evidence="3">
    <location>
        <position position="1"/>
    </location>
</feature>